<feature type="transmembrane region" description="Helical" evidence="1">
    <location>
        <begin position="141"/>
        <end position="159"/>
    </location>
</feature>
<comment type="caution">
    <text evidence="2">The sequence shown here is derived from an EMBL/GenBank/DDBJ whole genome shotgun (WGS) entry which is preliminary data.</text>
</comment>
<feature type="transmembrane region" description="Helical" evidence="1">
    <location>
        <begin position="30"/>
        <end position="48"/>
    </location>
</feature>
<dbReference type="Pfam" id="PF02447">
    <property type="entry name" value="GntP_permease"/>
    <property type="match status" value="1"/>
</dbReference>
<feature type="transmembrane region" description="Helical" evidence="1">
    <location>
        <begin position="99"/>
        <end position="129"/>
    </location>
</feature>
<feature type="transmembrane region" description="Helical" evidence="1">
    <location>
        <begin position="411"/>
        <end position="434"/>
    </location>
</feature>
<dbReference type="Proteomes" id="UP001500227">
    <property type="component" value="Unassembled WGS sequence"/>
</dbReference>
<feature type="transmembrane region" description="Helical" evidence="1">
    <location>
        <begin position="179"/>
        <end position="200"/>
    </location>
</feature>
<reference evidence="3" key="1">
    <citation type="journal article" date="2019" name="Int. J. Syst. Evol. Microbiol.">
        <title>The Global Catalogue of Microorganisms (GCM) 10K type strain sequencing project: providing services to taxonomists for standard genome sequencing and annotation.</title>
        <authorList>
            <consortium name="The Broad Institute Genomics Platform"/>
            <consortium name="The Broad Institute Genome Sequencing Center for Infectious Disease"/>
            <person name="Wu L."/>
            <person name="Ma J."/>
        </authorList>
    </citation>
    <scope>NUCLEOTIDE SEQUENCE [LARGE SCALE GENOMIC DNA]</scope>
    <source>
        <strain evidence="3">JCM 18423</strain>
    </source>
</reference>
<dbReference type="InterPro" id="IPR003474">
    <property type="entry name" value="Glcn_transporter"/>
</dbReference>
<sequence length="471" mass="49975">MSSTLAIIVSLLLLMFLAYRGITVLLLAPLMAALAVFLSGDIGFLLPIYTDTFMKALGGYVLQFLPIFLLGALFGQLMADSGAANTIARWIVKRLGPKHSLATVVIACGLLTYGGVSLFVVAFAIYPIARDLFRAADIPKRLIPATIALGSFTFTMTAMPGTPAIQNAIPIPYYGTNVFAAPGLGLIGSAIMLLGGLWWLQTRVNKAKTAGEGYGDHESDQHIPIDDGSTVYATGPLSTMPLFLAFLPLILVIGVNALFTYWIFPQTDFSAFADKFPHVEPAKMKGLWALIIALVSACFTLIVTRLGRWENLKETVNQGVFGFMLPLFNTASEVGYGAVIAGLAGFALIRDAVLNLTPSNPLISEAIAMNVLAGITGSSSGGLSIALQTLGADYLAMAQQAGISPELMHRVAVMAAGGFDTLPHCGAIITLLAICKLNHRQSYMNIAMVTMVAPLFAIITVITLGTIFGSF</sequence>
<dbReference type="PANTHER" id="PTHR30354">
    <property type="entry name" value="GNT FAMILY GLUCONATE TRANSPORTER"/>
    <property type="match status" value="1"/>
</dbReference>
<keyword evidence="3" id="KW-1185">Reference proteome</keyword>
<evidence type="ECO:0000313" key="2">
    <source>
        <dbReference type="EMBL" id="GAA5089757.1"/>
    </source>
</evidence>
<organism evidence="2 3">
    <name type="scientific">Paenalcaligenes hermetiae</name>
    <dbReference type="NCBI Taxonomy" id="1157987"/>
    <lineage>
        <taxon>Bacteria</taxon>
        <taxon>Pseudomonadati</taxon>
        <taxon>Pseudomonadota</taxon>
        <taxon>Betaproteobacteria</taxon>
        <taxon>Burkholderiales</taxon>
        <taxon>Alcaligenaceae</taxon>
        <taxon>Paenalcaligenes</taxon>
    </lineage>
</organism>
<proteinExistence type="predicted"/>
<gene>
    <name evidence="2" type="ORF">GCM10023337_13130</name>
</gene>
<feature type="transmembrane region" description="Helical" evidence="1">
    <location>
        <begin position="286"/>
        <end position="306"/>
    </location>
</feature>
<evidence type="ECO:0000313" key="3">
    <source>
        <dbReference type="Proteomes" id="UP001500227"/>
    </source>
</evidence>
<feature type="transmembrane region" description="Helical" evidence="1">
    <location>
        <begin position="446"/>
        <end position="468"/>
    </location>
</feature>
<keyword evidence="1" id="KW-1133">Transmembrane helix</keyword>
<dbReference type="RefSeq" id="WP_345370537.1">
    <property type="nucleotide sequence ID" value="NZ_BAABKD010000009.1"/>
</dbReference>
<name>A0ABP9M5J8_9BURK</name>
<feature type="transmembrane region" description="Helical" evidence="1">
    <location>
        <begin position="242"/>
        <end position="264"/>
    </location>
</feature>
<keyword evidence="1" id="KW-0812">Transmembrane</keyword>
<feature type="transmembrane region" description="Helical" evidence="1">
    <location>
        <begin position="60"/>
        <end position="79"/>
    </location>
</feature>
<evidence type="ECO:0000256" key="1">
    <source>
        <dbReference type="SAM" id="Phobius"/>
    </source>
</evidence>
<feature type="transmembrane region" description="Helical" evidence="1">
    <location>
        <begin position="327"/>
        <end position="349"/>
    </location>
</feature>
<keyword evidence="1" id="KW-0472">Membrane</keyword>
<accession>A0ABP9M5J8</accession>
<dbReference type="PANTHER" id="PTHR30354:SF7">
    <property type="entry name" value="BLL7963 PROTEIN"/>
    <property type="match status" value="1"/>
</dbReference>
<dbReference type="EMBL" id="BAABKD010000009">
    <property type="protein sequence ID" value="GAA5089757.1"/>
    <property type="molecule type" value="Genomic_DNA"/>
</dbReference>
<protein>
    <submittedName>
        <fullName evidence="2">GntP family permease</fullName>
    </submittedName>
</protein>